<evidence type="ECO:0000313" key="3">
    <source>
        <dbReference type="Proteomes" id="UP001293593"/>
    </source>
</evidence>
<organism evidence="2 3">
    <name type="scientific">Acacia crassicarpa</name>
    <name type="common">northern wattle</name>
    <dbReference type="NCBI Taxonomy" id="499986"/>
    <lineage>
        <taxon>Eukaryota</taxon>
        <taxon>Viridiplantae</taxon>
        <taxon>Streptophyta</taxon>
        <taxon>Embryophyta</taxon>
        <taxon>Tracheophyta</taxon>
        <taxon>Spermatophyta</taxon>
        <taxon>Magnoliopsida</taxon>
        <taxon>eudicotyledons</taxon>
        <taxon>Gunneridae</taxon>
        <taxon>Pentapetalae</taxon>
        <taxon>rosids</taxon>
        <taxon>fabids</taxon>
        <taxon>Fabales</taxon>
        <taxon>Fabaceae</taxon>
        <taxon>Caesalpinioideae</taxon>
        <taxon>mimosoid clade</taxon>
        <taxon>Acacieae</taxon>
        <taxon>Acacia</taxon>
    </lineage>
</organism>
<dbReference type="InterPro" id="IPR036758">
    <property type="entry name" value="At5g01610-like"/>
</dbReference>
<dbReference type="PANTHER" id="PTHR31676">
    <property type="entry name" value="T31J12.3 PROTEIN-RELATED"/>
    <property type="match status" value="1"/>
</dbReference>
<protein>
    <submittedName>
        <fullName evidence="2">Uncharacterized protein</fullName>
    </submittedName>
</protein>
<dbReference type="Proteomes" id="UP001293593">
    <property type="component" value="Unassembled WGS sequence"/>
</dbReference>
<feature type="signal peptide" evidence="1">
    <location>
        <begin position="1"/>
        <end position="23"/>
    </location>
</feature>
<reference evidence="2" key="1">
    <citation type="submission" date="2023-10" db="EMBL/GenBank/DDBJ databases">
        <title>Chromosome-level genome of the transformable northern wattle, Acacia crassicarpa.</title>
        <authorList>
            <person name="Massaro I."/>
            <person name="Sinha N.R."/>
            <person name="Poethig S."/>
            <person name="Leichty A.R."/>
        </authorList>
    </citation>
    <scope>NUCLEOTIDE SEQUENCE</scope>
    <source>
        <strain evidence="2">Acra3RX</strain>
        <tissue evidence="2">Leaf</tissue>
    </source>
</reference>
<gene>
    <name evidence="2" type="ORF">QN277_021669</name>
</gene>
<dbReference type="PANTHER" id="PTHR31676:SF156">
    <property type="entry name" value="F22D16.19 PROTEIN"/>
    <property type="match status" value="1"/>
</dbReference>
<accession>A0AAE1JRP9</accession>
<dbReference type="EMBL" id="JAWXYG010000005">
    <property type="protein sequence ID" value="KAK4273227.1"/>
    <property type="molecule type" value="Genomic_DNA"/>
</dbReference>
<dbReference type="InterPro" id="IPR007493">
    <property type="entry name" value="DUF538"/>
</dbReference>
<sequence>MSLTACLIVSAFLLLTPPPPAFSSAIGDEAVTAYDMLGHYHFPKGLLPEGVIDYELDQSTGKFRARLNGSCGFSLEGSYQLNYKSTISGYISRDKLTRLKGVKVKVLLFWFDIVEVLRYGDDIEFSVGIASASFPLENFFVCPRCGCGLNCDDSLSPIRKLRLKSPFSVSSM</sequence>
<comment type="caution">
    <text evidence="2">The sequence shown here is derived from an EMBL/GenBank/DDBJ whole genome shotgun (WGS) entry which is preliminary data.</text>
</comment>
<proteinExistence type="predicted"/>
<feature type="chain" id="PRO_5042006379" evidence="1">
    <location>
        <begin position="24"/>
        <end position="172"/>
    </location>
</feature>
<evidence type="ECO:0000256" key="1">
    <source>
        <dbReference type="SAM" id="SignalP"/>
    </source>
</evidence>
<name>A0AAE1JRP9_9FABA</name>
<dbReference type="SUPFAM" id="SSF141562">
    <property type="entry name" value="At5g01610-like"/>
    <property type="match status" value="1"/>
</dbReference>
<dbReference type="AlphaFoldDB" id="A0AAE1JRP9"/>
<keyword evidence="3" id="KW-1185">Reference proteome</keyword>
<dbReference type="Gene3D" id="2.30.240.10">
    <property type="entry name" value="At5g01610-like"/>
    <property type="match status" value="1"/>
</dbReference>
<keyword evidence="1" id="KW-0732">Signal</keyword>
<evidence type="ECO:0000313" key="2">
    <source>
        <dbReference type="EMBL" id="KAK4273227.1"/>
    </source>
</evidence>
<dbReference type="Pfam" id="PF04398">
    <property type="entry name" value="DUF538"/>
    <property type="match status" value="1"/>
</dbReference>